<evidence type="ECO:0000313" key="2">
    <source>
        <dbReference type="EMBL" id="OZC04322.1"/>
    </source>
</evidence>
<feature type="chain" id="PRO_5012808124" description="PorV/PorQ family protein" evidence="1">
    <location>
        <begin position="28"/>
        <end position="339"/>
    </location>
</feature>
<evidence type="ECO:0000256" key="1">
    <source>
        <dbReference type="SAM" id="SignalP"/>
    </source>
</evidence>
<name>A0A259U2X9_9BACT</name>
<dbReference type="Gene3D" id="2.40.160.60">
    <property type="entry name" value="Outer membrane protein transport protein (OMPP1/FadL/TodX)"/>
    <property type="match status" value="1"/>
</dbReference>
<dbReference type="Proteomes" id="UP000216446">
    <property type="component" value="Unassembled WGS sequence"/>
</dbReference>
<gene>
    <name evidence="2" type="ORF">BSZ36_15870</name>
</gene>
<protein>
    <recommendedName>
        <fullName evidence="4">PorV/PorQ family protein</fullName>
    </recommendedName>
</protein>
<dbReference type="EMBL" id="MQWB01000001">
    <property type="protein sequence ID" value="OZC04322.1"/>
    <property type="molecule type" value="Genomic_DNA"/>
</dbReference>
<reference evidence="2 3" key="1">
    <citation type="submission" date="2016-11" db="EMBL/GenBank/DDBJ databases">
        <title>Study of marine rhodopsin-containing bacteria.</title>
        <authorList>
            <person name="Yoshizawa S."/>
            <person name="Kumagai Y."/>
            <person name="Kogure K."/>
        </authorList>
    </citation>
    <scope>NUCLEOTIDE SEQUENCE [LARGE SCALE GENOMIC DNA]</scope>
    <source>
        <strain evidence="2 3">SG-29</strain>
    </source>
</reference>
<dbReference type="AlphaFoldDB" id="A0A259U2X9"/>
<feature type="signal peptide" evidence="1">
    <location>
        <begin position="1"/>
        <end position="27"/>
    </location>
</feature>
<dbReference type="OrthoDB" id="9809898at2"/>
<evidence type="ECO:0000313" key="3">
    <source>
        <dbReference type="Proteomes" id="UP000216446"/>
    </source>
</evidence>
<sequence>MTRFSPSLSRPLALLAALLLVASGASAQLLPSYGSDRAGTSGFQFLEVTVDPRGAALGGTAVATADDASALFWNPALSARGADTQLALARLNYYADVSMSYAALTQKVGAFTVGAHVQALDSGDMTVTDEFSGPSGTGETFSYVGIVGGLTVSQALTDLFSYGVTAKVVRESAADVAMTAGLVDLGVAYKVGDTGANIGIAIRNFGLNGVASGDLPRTTVEGDPVIEDEFEDLVPPTTFLLGLSYDVMRTADHALTVSGQLTNPNDNAEQFNLGAEYVFGGLLALRTGYAFGADEANLPSFGFGINVPGLGDREVHADYGYTQLDRLGSTHRIGVTASF</sequence>
<keyword evidence="1" id="KW-0732">Signal</keyword>
<proteinExistence type="predicted"/>
<organism evidence="2 3">
    <name type="scientific">Rubricoccus marinus</name>
    <dbReference type="NCBI Taxonomy" id="716817"/>
    <lineage>
        <taxon>Bacteria</taxon>
        <taxon>Pseudomonadati</taxon>
        <taxon>Rhodothermota</taxon>
        <taxon>Rhodothermia</taxon>
        <taxon>Rhodothermales</taxon>
        <taxon>Rubricoccaceae</taxon>
        <taxon>Rubricoccus</taxon>
    </lineage>
</organism>
<dbReference type="NCBIfam" id="NF033709">
    <property type="entry name" value="PorV_fam"/>
    <property type="match status" value="1"/>
</dbReference>
<keyword evidence="3" id="KW-1185">Reference proteome</keyword>
<dbReference type="InParanoid" id="A0A259U2X9"/>
<dbReference type="SUPFAM" id="SSF56935">
    <property type="entry name" value="Porins"/>
    <property type="match status" value="1"/>
</dbReference>
<dbReference type="RefSeq" id="WP_094550665.1">
    <property type="nucleotide sequence ID" value="NZ_MQWB01000001.1"/>
</dbReference>
<evidence type="ECO:0008006" key="4">
    <source>
        <dbReference type="Google" id="ProtNLM"/>
    </source>
</evidence>
<accession>A0A259U2X9</accession>
<comment type="caution">
    <text evidence="2">The sequence shown here is derived from an EMBL/GenBank/DDBJ whole genome shotgun (WGS) entry which is preliminary data.</text>
</comment>